<dbReference type="AlphaFoldDB" id="A0AAD5A5D1"/>
<keyword evidence="1" id="KW-0732">Signal</keyword>
<feature type="signal peptide" evidence="1">
    <location>
        <begin position="1"/>
        <end position="17"/>
    </location>
</feature>
<evidence type="ECO:0000256" key="1">
    <source>
        <dbReference type="SAM" id="SignalP"/>
    </source>
</evidence>
<gene>
    <name evidence="2" type="ORF">C0J50_5735</name>
</gene>
<protein>
    <submittedName>
        <fullName evidence="2">Uncharacterized protein</fullName>
    </submittedName>
</protein>
<accession>A0AAD5A5D1</accession>
<evidence type="ECO:0000313" key="3">
    <source>
        <dbReference type="Proteomes" id="UP001205998"/>
    </source>
</evidence>
<proteinExistence type="predicted"/>
<name>A0AAD5A5D1_SILAS</name>
<keyword evidence="3" id="KW-1185">Reference proteome</keyword>
<comment type="caution">
    <text evidence="2">The sequence shown here is derived from an EMBL/GenBank/DDBJ whole genome shotgun (WGS) entry which is preliminary data.</text>
</comment>
<reference evidence="2" key="1">
    <citation type="submission" date="2018-07" db="EMBL/GenBank/DDBJ databases">
        <title>Comparative genomics of catfishes provides insights into carnivory and benthic adaptation.</title>
        <authorList>
            <person name="Zhang Y."/>
            <person name="Wang D."/>
            <person name="Peng Z."/>
            <person name="Zheng S."/>
            <person name="Shao F."/>
            <person name="Tao W."/>
        </authorList>
    </citation>
    <scope>NUCLEOTIDE SEQUENCE</scope>
    <source>
        <strain evidence="2">Chongqing</strain>
    </source>
</reference>
<organism evidence="2 3">
    <name type="scientific">Silurus asotus</name>
    <name type="common">Amur catfish</name>
    <name type="synonym">Parasilurus asotus</name>
    <dbReference type="NCBI Taxonomy" id="30991"/>
    <lineage>
        <taxon>Eukaryota</taxon>
        <taxon>Metazoa</taxon>
        <taxon>Chordata</taxon>
        <taxon>Craniata</taxon>
        <taxon>Vertebrata</taxon>
        <taxon>Euteleostomi</taxon>
        <taxon>Actinopterygii</taxon>
        <taxon>Neopterygii</taxon>
        <taxon>Teleostei</taxon>
        <taxon>Ostariophysi</taxon>
        <taxon>Siluriformes</taxon>
        <taxon>Siluridae</taxon>
        <taxon>Silurus</taxon>
    </lineage>
</organism>
<dbReference type="EMBL" id="MU575040">
    <property type="protein sequence ID" value="KAI5609755.1"/>
    <property type="molecule type" value="Genomic_DNA"/>
</dbReference>
<dbReference type="Proteomes" id="UP001205998">
    <property type="component" value="Unassembled WGS sequence"/>
</dbReference>
<evidence type="ECO:0000313" key="2">
    <source>
        <dbReference type="EMBL" id="KAI5609755.1"/>
    </source>
</evidence>
<feature type="chain" id="PRO_5042001114" evidence="1">
    <location>
        <begin position="18"/>
        <end position="160"/>
    </location>
</feature>
<sequence length="160" mass="18424">MLWVWVTLCLMWQENSCVSPFDAWKTPTQGICQRVPAYLLYVPDDAVNIHLQCRFASAIIHLSAHERTNHRHRREIAKYKTAASPATLNVEMEELQIINNIKEDQNSYTDQTQYGQLDSKAPLEGASETEELQPGEIMVTWRDGNVSKLYSDSHKEDEED</sequence>